<evidence type="ECO:0000256" key="2">
    <source>
        <dbReference type="ARBA" id="ARBA00023002"/>
    </source>
</evidence>
<feature type="domain" description="TauD/TfdA-like" evidence="4">
    <location>
        <begin position="94"/>
        <end position="292"/>
    </location>
</feature>
<dbReference type="Gene3D" id="3.60.130.10">
    <property type="entry name" value="Clavaminate synthase-like"/>
    <property type="match status" value="1"/>
</dbReference>
<keyword evidence="3" id="KW-0408">Iron</keyword>
<keyword evidence="6" id="KW-1185">Reference proteome</keyword>
<dbReference type="InterPro" id="IPR042098">
    <property type="entry name" value="TauD-like_sf"/>
</dbReference>
<dbReference type="RefSeq" id="WP_345403758.1">
    <property type="nucleotide sequence ID" value="NZ_BAABHG010000015.1"/>
</dbReference>
<evidence type="ECO:0000256" key="1">
    <source>
        <dbReference type="ARBA" id="ARBA00001954"/>
    </source>
</evidence>
<evidence type="ECO:0000259" key="4">
    <source>
        <dbReference type="Pfam" id="PF02668"/>
    </source>
</evidence>
<reference evidence="6" key="1">
    <citation type="journal article" date="2019" name="Int. J. Syst. Evol. Microbiol.">
        <title>The Global Catalogue of Microorganisms (GCM) 10K type strain sequencing project: providing services to taxonomists for standard genome sequencing and annotation.</title>
        <authorList>
            <consortium name="The Broad Institute Genomics Platform"/>
            <consortium name="The Broad Institute Genome Sequencing Center for Infectious Disease"/>
            <person name="Wu L."/>
            <person name="Ma J."/>
        </authorList>
    </citation>
    <scope>NUCLEOTIDE SEQUENCE [LARGE SCALE GENOMIC DNA]</scope>
    <source>
        <strain evidence="6">CGMCC 4.7643</strain>
    </source>
</reference>
<keyword evidence="2" id="KW-0560">Oxidoreductase</keyword>
<comment type="cofactor">
    <cofactor evidence="1">
        <name>Fe(2+)</name>
        <dbReference type="ChEBI" id="CHEBI:29033"/>
    </cofactor>
</comment>
<proteinExistence type="predicted"/>
<dbReference type="GO" id="GO:0051213">
    <property type="term" value="F:dioxygenase activity"/>
    <property type="evidence" value="ECO:0007669"/>
    <property type="project" value="UniProtKB-KW"/>
</dbReference>
<protein>
    <submittedName>
        <fullName evidence="5">TauD/TfdA family dioxygenase</fullName>
    </submittedName>
</protein>
<keyword evidence="5" id="KW-0223">Dioxygenase</keyword>
<sequence>MAYSRTWRPLEITAAGLDVEPAPGGLLRRLTTAPDLPARLAKEKAIIFRGFAMTRSALGPVAAALLPEGPLRLRSTEHHPRCTLLPVNEGDPLRQPAPRLLLAAEQAATHGGAIMLTDCAEWFRSLDPVVRRTFANGICYTENLHDGLGAGETWQERFGTTDRAHVESWLDEDEVSWCWTSDGLRISYLHPASMRHPLTGDEVWQVPSPCRLPATGEPAGLPAGLVAEDELPLSASHSDGSLIPAEVLAHIADQGALATTDLALRPGDLLLVDNILLAHGRRPFLGDRRIVLALTRRGRVSLPRHLFRKARACFRSSSNAPPPTRR</sequence>
<dbReference type="PANTHER" id="PTHR10696">
    <property type="entry name" value="GAMMA-BUTYROBETAINE HYDROXYLASE-RELATED"/>
    <property type="match status" value="1"/>
</dbReference>
<dbReference type="Proteomes" id="UP001597419">
    <property type="component" value="Unassembled WGS sequence"/>
</dbReference>
<evidence type="ECO:0000313" key="6">
    <source>
        <dbReference type="Proteomes" id="UP001597419"/>
    </source>
</evidence>
<organism evidence="5 6">
    <name type="scientific">Amycolatopsis samaneae</name>
    <dbReference type="NCBI Taxonomy" id="664691"/>
    <lineage>
        <taxon>Bacteria</taxon>
        <taxon>Bacillati</taxon>
        <taxon>Actinomycetota</taxon>
        <taxon>Actinomycetes</taxon>
        <taxon>Pseudonocardiales</taxon>
        <taxon>Pseudonocardiaceae</taxon>
        <taxon>Amycolatopsis</taxon>
    </lineage>
</organism>
<dbReference type="InterPro" id="IPR003819">
    <property type="entry name" value="TauD/TfdA-like"/>
</dbReference>
<accession>A0ABW5GP95</accession>
<dbReference type="SUPFAM" id="SSF51197">
    <property type="entry name" value="Clavaminate synthase-like"/>
    <property type="match status" value="1"/>
</dbReference>
<dbReference type="PANTHER" id="PTHR10696:SF21">
    <property type="entry name" value="TAUD_TFDA-LIKE DOMAIN-CONTAINING PROTEIN"/>
    <property type="match status" value="1"/>
</dbReference>
<evidence type="ECO:0000256" key="3">
    <source>
        <dbReference type="ARBA" id="ARBA00023004"/>
    </source>
</evidence>
<name>A0ABW5GP95_9PSEU</name>
<gene>
    <name evidence="5" type="ORF">ACFSYJ_28710</name>
</gene>
<dbReference type="EMBL" id="JBHUKU010000017">
    <property type="protein sequence ID" value="MFD2462623.1"/>
    <property type="molecule type" value="Genomic_DNA"/>
</dbReference>
<dbReference type="Pfam" id="PF02668">
    <property type="entry name" value="TauD"/>
    <property type="match status" value="1"/>
</dbReference>
<dbReference type="InterPro" id="IPR050411">
    <property type="entry name" value="AlphaKG_dependent_hydroxylases"/>
</dbReference>
<evidence type="ECO:0000313" key="5">
    <source>
        <dbReference type="EMBL" id="MFD2462623.1"/>
    </source>
</evidence>
<comment type="caution">
    <text evidence="5">The sequence shown here is derived from an EMBL/GenBank/DDBJ whole genome shotgun (WGS) entry which is preliminary data.</text>
</comment>